<name>A0A814CGB5_9BILA</name>
<dbReference type="EMBL" id="CAJOBC010002118">
    <property type="protein sequence ID" value="CAF3716427.1"/>
    <property type="molecule type" value="Genomic_DNA"/>
</dbReference>
<dbReference type="FunFam" id="3.40.50.300:FF:001447">
    <property type="entry name" value="Ras-related protein Rab-1B"/>
    <property type="match status" value="1"/>
</dbReference>
<evidence type="ECO:0000256" key="6">
    <source>
        <dbReference type="SAM" id="MobiDB-lite"/>
    </source>
</evidence>
<dbReference type="InterPro" id="IPR005225">
    <property type="entry name" value="Small_GTP-bd"/>
</dbReference>
<gene>
    <name evidence="8" type="ORF">GPM918_LOCUS10645</name>
    <name evidence="9" type="ORF">SRO942_LOCUS10646</name>
</gene>
<dbReference type="SMART" id="SM00175">
    <property type="entry name" value="RAB"/>
    <property type="match status" value="1"/>
</dbReference>
<keyword evidence="2" id="KW-0547">Nucleotide-binding</keyword>
<evidence type="ECO:0000256" key="1">
    <source>
        <dbReference type="ARBA" id="ARBA00006270"/>
    </source>
</evidence>
<dbReference type="InterPro" id="IPR027417">
    <property type="entry name" value="P-loop_NTPase"/>
</dbReference>
<evidence type="ECO:0000256" key="7">
    <source>
        <dbReference type="SAM" id="SignalP"/>
    </source>
</evidence>
<evidence type="ECO:0000313" key="10">
    <source>
        <dbReference type="Proteomes" id="UP000663829"/>
    </source>
</evidence>
<evidence type="ECO:0000256" key="2">
    <source>
        <dbReference type="ARBA" id="ARBA00022741"/>
    </source>
</evidence>
<sequence length="349" mass="40605">MTSKHLYLLTTFVFILACVFLSSDANPFYDGHEEKQYRENDSGLEEEGENDCPYHDDKYYPREEEEYDTHRDRRNAVAHIPLSDEYRKENQRLIDNKKEQDDLDKVNERTKRIIIEKNTTPIIMNPNYLNLKFLALGDSGVGKTSILNQYVDGVCDAKLAPTVGIDIRDKDIVYESTKSHSPKTWKIHLQLWDTAGQERFRSITTSFFRDAIGFLLVFDLTNETSFISTRNWITELQGATYTQDHNLILLGNKCDLDDKRIISKKRASKFAEELQVDYIETSAKENLNIKESIDLLLDKIMKRLEKNEQLIKPNPLSELPIKLGQETPGKRDEKPSLNSNKNTYWCCYQ</sequence>
<feature type="signal peptide" evidence="7">
    <location>
        <begin position="1"/>
        <end position="25"/>
    </location>
</feature>
<organism evidence="8 10">
    <name type="scientific">Didymodactylos carnosus</name>
    <dbReference type="NCBI Taxonomy" id="1234261"/>
    <lineage>
        <taxon>Eukaryota</taxon>
        <taxon>Metazoa</taxon>
        <taxon>Spiralia</taxon>
        <taxon>Gnathifera</taxon>
        <taxon>Rotifera</taxon>
        <taxon>Eurotatoria</taxon>
        <taxon>Bdelloidea</taxon>
        <taxon>Philodinida</taxon>
        <taxon>Philodinidae</taxon>
        <taxon>Didymodactylos</taxon>
    </lineage>
</organism>
<keyword evidence="10" id="KW-1185">Reference proteome</keyword>
<dbReference type="GO" id="GO:0005525">
    <property type="term" value="F:GTP binding"/>
    <property type="evidence" value="ECO:0007669"/>
    <property type="project" value="UniProtKB-KW"/>
</dbReference>
<dbReference type="OrthoDB" id="9989112at2759"/>
<dbReference type="PROSITE" id="PS51419">
    <property type="entry name" value="RAB"/>
    <property type="match status" value="1"/>
</dbReference>
<keyword evidence="3" id="KW-0342">GTP-binding</keyword>
<dbReference type="PROSITE" id="PS51257">
    <property type="entry name" value="PROKAR_LIPOPROTEIN"/>
    <property type="match status" value="1"/>
</dbReference>
<dbReference type="SMART" id="SM00176">
    <property type="entry name" value="RAN"/>
    <property type="match status" value="1"/>
</dbReference>
<protein>
    <submittedName>
        <fullName evidence="8">Uncharacterized protein</fullName>
    </submittedName>
</protein>
<dbReference type="SMART" id="SM00173">
    <property type="entry name" value="RAS"/>
    <property type="match status" value="1"/>
</dbReference>
<dbReference type="Proteomes" id="UP000681722">
    <property type="component" value="Unassembled WGS sequence"/>
</dbReference>
<dbReference type="Proteomes" id="UP000663829">
    <property type="component" value="Unassembled WGS sequence"/>
</dbReference>
<dbReference type="PROSITE" id="PS51421">
    <property type="entry name" value="RAS"/>
    <property type="match status" value="1"/>
</dbReference>
<evidence type="ECO:0000256" key="5">
    <source>
        <dbReference type="ARBA" id="ARBA00023289"/>
    </source>
</evidence>
<dbReference type="SMART" id="SM00174">
    <property type="entry name" value="RHO"/>
    <property type="match status" value="1"/>
</dbReference>
<comment type="caution">
    <text evidence="8">The sequence shown here is derived from an EMBL/GenBank/DDBJ whole genome shotgun (WGS) entry which is preliminary data.</text>
</comment>
<dbReference type="SUPFAM" id="SSF52540">
    <property type="entry name" value="P-loop containing nucleoside triphosphate hydrolases"/>
    <property type="match status" value="1"/>
</dbReference>
<keyword evidence="4" id="KW-0449">Lipoprotein</keyword>
<comment type="similarity">
    <text evidence="1">Belongs to the small GTPase superfamily. Rab family.</text>
</comment>
<evidence type="ECO:0000313" key="9">
    <source>
        <dbReference type="EMBL" id="CAF3716427.1"/>
    </source>
</evidence>
<dbReference type="Gene3D" id="3.40.50.300">
    <property type="entry name" value="P-loop containing nucleotide triphosphate hydrolases"/>
    <property type="match status" value="1"/>
</dbReference>
<dbReference type="EMBL" id="CAJNOQ010002118">
    <property type="protein sequence ID" value="CAF0939813.1"/>
    <property type="molecule type" value="Genomic_DNA"/>
</dbReference>
<dbReference type="InterPro" id="IPR050305">
    <property type="entry name" value="Small_GTPase_Rab"/>
</dbReference>
<dbReference type="PRINTS" id="PR00449">
    <property type="entry name" value="RASTRNSFRMNG"/>
</dbReference>
<evidence type="ECO:0000256" key="3">
    <source>
        <dbReference type="ARBA" id="ARBA00023134"/>
    </source>
</evidence>
<feature type="region of interest" description="Disordered" evidence="6">
    <location>
        <begin position="36"/>
        <end position="58"/>
    </location>
</feature>
<dbReference type="NCBIfam" id="TIGR00231">
    <property type="entry name" value="small_GTP"/>
    <property type="match status" value="1"/>
</dbReference>
<feature type="chain" id="PRO_5036224057" evidence="7">
    <location>
        <begin position="26"/>
        <end position="349"/>
    </location>
</feature>
<dbReference type="AlphaFoldDB" id="A0A814CGB5"/>
<keyword evidence="7" id="KW-0732">Signal</keyword>
<evidence type="ECO:0000313" key="8">
    <source>
        <dbReference type="EMBL" id="CAF0939813.1"/>
    </source>
</evidence>
<accession>A0A814CGB5</accession>
<dbReference type="PANTHER" id="PTHR47980">
    <property type="entry name" value="LD44762P"/>
    <property type="match status" value="1"/>
</dbReference>
<proteinExistence type="inferred from homology"/>
<dbReference type="GO" id="GO:0003924">
    <property type="term" value="F:GTPase activity"/>
    <property type="evidence" value="ECO:0007669"/>
    <property type="project" value="InterPro"/>
</dbReference>
<keyword evidence="5" id="KW-0636">Prenylation</keyword>
<evidence type="ECO:0000256" key="4">
    <source>
        <dbReference type="ARBA" id="ARBA00023288"/>
    </source>
</evidence>
<dbReference type="Pfam" id="PF00071">
    <property type="entry name" value="Ras"/>
    <property type="match status" value="1"/>
</dbReference>
<dbReference type="PROSITE" id="PS51420">
    <property type="entry name" value="RHO"/>
    <property type="match status" value="1"/>
</dbReference>
<reference evidence="8" key="1">
    <citation type="submission" date="2021-02" db="EMBL/GenBank/DDBJ databases">
        <authorList>
            <person name="Nowell W R."/>
        </authorList>
    </citation>
    <scope>NUCLEOTIDE SEQUENCE</scope>
</reference>
<dbReference type="InterPro" id="IPR001806">
    <property type="entry name" value="Small_GTPase"/>
</dbReference>